<keyword evidence="10" id="KW-0812">Transmembrane</keyword>
<dbReference type="InterPro" id="IPR036097">
    <property type="entry name" value="HisK_dim/P_sf"/>
</dbReference>
<sequence>MKRCPVCTILLMLMLSCWAVFSPAKAQAKGHSFTVLVLNSYHIGYSWGESVLNGIRRELAESGLSLKVHYEFMDTKFYSPQAVEQPLVQLYKSKYATTHFDAIIASDNNALNFLIAHRDTLFPKTPVTFCGVTRFRPEMLQGRNGFTGVAEDVDVAGTISLILRLFPKTRHIGLVSGGVTTSSKNNLEHALEEVRDFAGRLDAINLSGLNPQELKKRLETLPQDTALLYLSYYRTPDGTVLDVDESTGLVAEWSGVPVFSPWLYTMGNGVMGGRVVSGAEQGRKAAQLAVQILRGTAVEALPVIQSQESKTVLDYRQLKRFSLSKHLLPAGSEVLFEPETLFYKYRTSLIIVLACFLWLTLTVFVLLWLLREKTRAAQELQRREERLQSLVALNDLAETPYEQLIQFGLDRLQHLLQAKKALALTFDSRGTLKRYCLCTASELGWHDGPGLQYEQLFSPFWLEVLHKKTVQRIRAGAESDAHSWPCETGRFAQSIALPVWEGERVHGLILLGRDSGDFSRADEQHLMLLMQGIMDIILKRRARERQEQLESELRHSQKMEAIGTVAGGIAHDFNNIISAISSCCELALEDIPPGNPAREDMKQSLKAASRGKQVISRIRTFCSRSEAPAESVYFPALVEECLELLTSLLPSTVELRVEQEISGSGTVVADPGDLHQILMNLCLNADHAMLGQQGTLRVLVREVCVSSSLAAAPPELSEGEYICLTVEDTGKGISSEVLPRIFDPFFTTRKEHGGTGLGLSTVQEICRKYKGLVTVESEEGKGSAFHVFLPEEEHPAADVDTHAKEHVSVRGTERLLVVDDDPELLYSVAKYLSRQGYQVRSCSRSMEALELVRNDPDQFDLLLADQIMPELTGSGLAWELLDCAPDMPVILYSGYSGENADDFVQELEALGVAAFIAKPFENHELGMQVRRVLTAKKERDDGASSHN</sequence>
<reference evidence="14 15" key="1">
    <citation type="submission" date="2017-02" db="EMBL/GenBank/DDBJ databases">
        <authorList>
            <person name="Peterson S.W."/>
        </authorList>
    </citation>
    <scope>NUCLEOTIDE SEQUENCE [LARGE SCALE GENOMIC DNA]</scope>
    <source>
        <strain evidence="14 15">DSM 18034</strain>
    </source>
</reference>
<dbReference type="InterPro" id="IPR003594">
    <property type="entry name" value="HATPase_dom"/>
</dbReference>
<keyword evidence="4" id="KW-0808">Transferase</keyword>
<protein>
    <recommendedName>
        <fullName evidence="2">histidine kinase</fullName>
        <ecNumber evidence="2">2.7.13.3</ecNumber>
    </recommendedName>
</protein>
<dbReference type="Pfam" id="PF04392">
    <property type="entry name" value="ABC_sub_bind"/>
    <property type="match status" value="1"/>
</dbReference>
<dbReference type="InterPro" id="IPR036890">
    <property type="entry name" value="HATPase_C_sf"/>
</dbReference>
<dbReference type="Gene3D" id="3.30.565.10">
    <property type="entry name" value="Histidine kinase-like ATPase, C-terminal domain"/>
    <property type="match status" value="1"/>
</dbReference>
<gene>
    <name evidence="14" type="ORF">SAMN02745702_00838</name>
</gene>
<dbReference type="GO" id="GO:0000155">
    <property type="term" value="F:phosphorelay sensor kinase activity"/>
    <property type="evidence" value="ECO:0007669"/>
    <property type="project" value="InterPro"/>
</dbReference>
<evidence type="ECO:0000256" key="8">
    <source>
        <dbReference type="ARBA" id="ARBA00023012"/>
    </source>
</evidence>
<keyword evidence="10" id="KW-1133">Transmembrane helix</keyword>
<dbReference type="Proteomes" id="UP000189733">
    <property type="component" value="Unassembled WGS sequence"/>
</dbReference>
<evidence type="ECO:0000256" key="2">
    <source>
        <dbReference type="ARBA" id="ARBA00012438"/>
    </source>
</evidence>
<feature type="domain" description="Histidine kinase" evidence="12">
    <location>
        <begin position="568"/>
        <end position="793"/>
    </location>
</feature>
<dbReference type="InterPro" id="IPR007487">
    <property type="entry name" value="ABC_transpt-TYRBP-like"/>
</dbReference>
<dbReference type="SUPFAM" id="SSF52172">
    <property type="entry name" value="CheY-like"/>
    <property type="match status" value="1"/>
</dbReference>
<dbReference type="PROSITE" id="PS50109">
    <property type="entry name" value="HIS_KIN"/>
    <property type="match status" value="1"/>
</dbReference>
<evidence type="ECO:0000256" key="7">
    <source>
        <dbReference type="ARBA" id="ARBA00022840"/>
    </source>
</evidence>
<keyword evidence="5" id="KW-0547">Nucleotide-binding</keyword>
<dbReference type="GO" id="GO:0005524">
    <property type="term" value="F:ATP binding"/>
    <property type="evidence" value="ECO:0007669"/>
    <property type="project" value="UniProtKB-KW"/>
</dbReference>
<keyword evidence="10" id="KW-0472">Membrane</keyword>
<evidence type="ECO:0000313" key="15">
    <source>
        <dbReference type="Proteomes" id="UP000189733"/>
    </source>
</evidence>
<evidence type="ECO:0000256" key="6">
    <source>
        <dbReference type="ARBA" id="ARBA00022777"/>
    </source>
</evidence>
<dbReference type="SMART" id="SM00387">
    <property type="entry name" value="HATPase_c"/>
    <property type="match status" value="1"/>
</dbReference>
<dbReference type="PRINTS" id="PR00344">
    <property type="entry name" value="BCTRLSENSOR"/>
</dbReference>
<dbReference type="Gene3D" id="1.10.287.130">
    <property type="match status" value="1"/>
</dbReference>
<dbReference type="PROSITE" id="PS50110">
    <property type="entry name" value="RESPONSE_REGULATORY"/>
    <property type="match status" value="1"/>
</dbReference>
<dbReference type="SUPFAM" id="SSF55781">
    <property type="entry name" value="GAF domain-like"/>
    <property type="match status" value="1"/>
</dbReference>
<evidence type="ECO:0000259" key="13">
    <source>
        <dbReference type="PROSITE" id="PS50110"/>
    </source>
</evidence>
<dbReference type="SUPFAM" id="SSF47384">
    <property type="entry name" value="Homodimeric domain of signal transducing histidine kinase"/>
    <property type="match status" value="1"/>
</dbReference>
<feature type="signal peptide" evidence="11">
    <location>
        <begin position="1"/>
        <end position="26"/>
    </location>
</feature>
<dbReference type="InterPro" id="IPR004358">
    <property type="entry name" value="Sig_transdc_His_kin-like_C"/>
</dbReference>
<keyword evidence="8" id="KW-0902">Two-component regulatory system</keyword>
<proteinExistence type="predicted"/>
<dbReference type="PROSITE" id="PS51257">
    <property type="entry name" value="PROKAR_LIPOPROTEIN"/>
    <property type="match status" value="1"/>
</dbReference>
<evidence type="ECO:0000313" key="14">
    <source>
        <dbReference type="EMBL" id="SKA67508.1"/>
    </source>
</evidence>
<organism evidence="14 15">
    <name type="scientific">Desulfobaculum bizertense DSM 18034</name>
    <dbReference type="NCBI Taxonomy" id="1121442"/>
    <lineage>
        <taxon>Bacteria</taxon>
        <taxon>Pseudomonadati</taxon>
        <taxon>Thermodesulfobacteriota</taxon>
        <taxon>Desulfovibrionia</taxon>
        <taxon>Desulfovibrionales</taxon>
        <taxon>Desulfovibrionaceae</taxon>
        <taxon>Desulfobaculum</taxon>
    </lineage>
</organism>
<dbReference type="InterPro" id="IPR029016">
    <property type="entry name" value="GAF-like_dom_sf"/>
</dbReference>
<keyword evidence="7" id="KW-0067">ATP-binding</keyword>
<dbReference type="STRING" id="1121442.SAMN02745702_00838"/>
<keyword evidence="3 9" id="KW-0597">Phosphoprotein</keyword>
<dbReference type="AlphaFoldDB" id="A0A1T4VRM1"/>
<dbReference type="PANTHER" id="PTHR43065">
    <property type="entry name" value="SENSOR HISTIDINE KINASE"/>
    <property type="match status" value="1"/>
</dbReference>
<dbReference type="CDD" id="cd00156">
    <property type="entry name" value="REC"/>
    <property type="match status" value="1"/>
</dbReference>
<dbReference type="InterPro" id="IPR005467">
    <property type="entry name" value="His_kinase_dom"/>
</dbReference>
<dbReference type="SUPFAM" id="SSF55874">
    <property type="entry name" value="ATPase domain of HSP90 chaperone/DNA topoisomerase II/histidine kinase"/>
    <property type="match status" value="1"/>
</dbReference>
<dbReference type="CDD" id="cd00082">
    <property type="entry name" value="HisKA"/>
    <property type="match status" value="1"/>
</dbReference>
<dbReference type="Gene3D" id="3.30.450.40">
    <property type="match status" value="1"/>
</dbReference>
<dbReference type="OrthoDB" id="9813024at2"/>
<dbReference type="SMART" id="SM00448">
    <property type="entry name" value="REC"/>
    <property type="match status" value="1"/>
</dbReference>
<name>A0A1T4VRM1_9BACT</name>
<dbReference type="Pfam" id="PF00072">
    <property type="entry name" value="Response_reg"/>
    <property type="match status" value="1"/>
</dbReference>
<evidence type="ECO:0000259" key="12">
    <source>
        <dbReference type="PROSITE" id="PS50109"/>
    </source>
</evidence>
<evidence type="ECO:0000256" key="10">
    <source>
        <dbReference type="SAM" id="Phobius"/>
    </source>
</evidence>
<dbReference type="Pfam" id="PF02518">
    <property type="entry name" value="HATPase_c"/>
    <property type="match status" value="1"/>
</dbReference>
<dbReference type="EMBL" id="FUYA01000002">
    <property type="protein sequence ID" value="SKA67508.1"/>
    <property type="molecule type" value="Genomic_DNA"/>
</dbReference>
<accession>A0A1T4VRM1</accession>
<evidence type="ECO:0000256" key="1">
    <source>
        <dbReference type="ARBA" id="ARBA00000085"/>
    </source>
</evidence>
<dbReference type="EC" id="2.7.13.3" evidence="2"/>
<dbReference type="PANTHER" id="PTHR43065:SF46">
    <property type="entry name" value="C4-DICARBOXYLATE TRANSPORT SENSOR PROTEIN DCTB"/>
    <property type="match status" value="1"/>
</dbReference>
<keyword evidence="11" id="KW-0732">Signal</keyword>
<evidence type="ECO:0000256" key="11">
    <source>
        <dbReference type="SAM" id="SignalP"/>
    </source>
</evidence>
<evidence type="ECO:0000256" key="3">
    <source>
        <dbReference type="ARBA" id="ARBA00022553"/>
    </source>
</evidence>
<feature type="modified residue" description="4-aspartylphosphate" evidence="9">
    <location>
        <position position="865"/>
    </location>
</feature>
<keyword evidence="6 14" id="KW-0418">Kinase</keyword>
<dbReference type="InterPro" id="IPR003661">
    <property type="entry name" value="HisK_dim/P_dom"/>
</dbReference>
<dbReference type="RefSeq" id="WP_159445904.1">
    <property type="nucleotide sequence ID" value="NZ_FUYA01000002.1"/>
</dbReference>
<feature type="chain" id="PRO_5013092094" description="histidine kinase" evidence="11">
    <location>
        <begin position="27"/>
        <end position="947"/>
    </location>
</feature>
<dbReference type="InterPro" id="IPR001789">
    <property type="entry name" value="Sig_transdc_resp-reg_receiver"/>
</dbReference>
<comment type="catalytic activity">
    <reaction evidence="1">
        <text>ATP + protein L-histidine = ADP + protein N-phospho-L-histidine.</text>
        <dbReference type="EC" id="2.7.13.3"/>
    </reaction>
</comment>
<evidence type="ECO:0000256" key="9">
    <source>
        <dbReference type="PROSITE-ProRule" id="PRU00169"/>
    </source>
</evidence>
<dbReference type="Gene3D" id="3.40.50.2300">
    <property type="match status" value="3"/>
</dbReference>
<feature type="domain" description="Response regulatory" evidence="13">
    <location>
        <begin position="814"/>
        <end position="933"/>
    </location>
</feature>
<keyword evidence="15" id="KW-1185">Reference proteome</keyword>
<dbReference type="InterPro" id="IPR011006">
    <property type="entry name" value="CheY-like_superfamily"/>
</dbReference>
<evidence type="ECO:0000256" key="5">
    <source>
        <dbReference type="ARBA" id="ARBA00022741"/>
    </source>
</evidence>
<evidence type="ECO:0000256" key="4">
    <source>
        <dbReference type="ARBA" id="ARBA00022679"/>
    </source>
</evidence>
<feature type="transmembrane region" description="Helical" evidence="10">
    <location>
        <begin position="349"/>
        <end position="370"/>
    </location>
</feature>